<evidence type="ECO:0000313" key="1">
    <source>
        <dbReference type="EMBL" id="JAH82794.1"/>
    </source>
</evidence>
<proteinExistence type="predicted"/>
<accession>A0A0E9VXD3</accession>
<reference evidence="1" key="1">
    <citation type="submission" date="2014-11" db="EMBL/GenBank/DDBJ databases">
        <authorList>
            <person name="Amaro Gonzalez C."/>
        </authorList>
    </citation>
    <scope>NUCLEOTIDE SEQUENCE</scope>
</reference>
<sequence>MSTTEAGTAGSAL</sequence>
<name>A0A0E9VXD3_ANGAN</name>
<dbReference type="EMBL" id="GBXM01025783">
    <property type="protein sequence ID" value="JAH82794.1"/>
    <property type="molecule type" value="Transcribed_RNA"/>
</dbReference>
<organism evidence="1">
    <name type="scientific">Anguilla anguilla</name>
    <name type="common">European freshwater eel</name>
    <name type="synonym">Muraena anguilla</name>
    <dbReference type="NCBI Taxonomy" id="7936"/>
    <lineage>
        <taxon>Eukaryota</taxon>
        <taxon>Metazoa</taxon>
        <taxon>Chordata</taxon>
        <taxon>Craniata</taxon>
        <taxon>Vertebrata</taxon>
        <taxon>Euteleostomi</taxon>
        <taxon>Actinopterygii</taxon>
        <taxon>Neopterygii</taxon>
        <taxon>Teleostei</taxon>
        <taxon>Anguilliformes</taxon>
        <taxon>Anguillidae</taxon>
        <taxon>Anguilla</taxon>
    </lineage>
</organism>
<protein>
    <submittedName>
        <fullName evidence="1">Uncharacterized protein</fullName>
    </submittedName>
</protein>
<reference evidence="1" key="2">
    <citation type="journal article" date="2015" name="Fish Shellfish Immunol.">
        <title>Early steps in the European eel (Anguilla anguilla)-Vibrio vulnificus interaction in the gills: Role of the RtxA13 toxin.</title>
        <authorList>
            <person name="Callol A."/>
            <person name="Pajuelo D."/>
            <person name="Ebbesson L."/>
            <person name="Teles M."/>
            <person name="MacKenzie S."/>
            <person name="Amaro C."/>
        </authorList>
    </citation>
    <scope>NUCLEOTIDE SEQUENCE</scope>
</reference>